<dbReference type="Proteomes" id="UP000739565">
    <property type="component" value="Unassembled WGS sequence"/>
</dbReference>
<keyword evidence="2" id="KW-0645">Protease</keyword>
<feature type="transmembrane region" description="Helical" evidence="1">
    <location>
        <begin position="202"/>
        <end position="224"/>
    </location>
</feature>
<keyword evidence="2" id="KW-0482">Metalloprotease</keyword>
<keyword evidence="3" id="KW-1185">Reference proteome</keyword>
<dbReference type="GO" id="GO:0008237">
    <property type="term" value="F:metallopeptidase activity"/>
    <property type="evidence" value="ECO:0007669"/>
    <property type="project" value="UniProtKB-KW"/>
</dbReference>
<accession>A0A953N8L3</accession>
<evidence type="ECO:0000313" key="2">
    <source>
        <dbReference type="EMBL" id="MBZ1349613.1"/>
    </source>
</evidence>
<keyword evidence="1" id="KW-0472">Membrane</keyword>
<keyword evidence="1" id="KW-0812">Transmembrane</keyword>
<dbReference type="EC" id="3.4.24.-" evidence="2"/>
<evidence type="ECO:0000313" key="3">
    <source>
        <dbReference type="Proteomes" id="UP000739565"/>
    </source>
</evidence>
<dbReference type="EMBL" id="JAHXRI010000005">
    <property type="protein sequence ID" value="MBZ1349613.1"/>
    <property type="molecule type" value="Genomic_DNA"/>
</dbReference>
<evidence type="ECO:0000256" key="1">
    <source>
        <dbReference type="SAM" id="Phobius"/>
    </source>
</evidence>
<protein>
    <submittedName>
        <fullName evidence="2">CPBP family intramembrane metalloprotease</fullName>
        <ecNumber evidence="2">3.4.24.-</ecNumber>
    </submittedName>
</protein>
<keyword evidence="2" id="KW-0378">Hydrolase</keyword>
<feature type="transmembrane region" description="Helical" evidence="1">
    <location>
        <begin position="230"/>
        <end position="252"/>
    </location>
</feature>
<name>A0A953N8L3_9BURK</name>
<gene>
    <name evidence="2" type="ORF">KZZ10_03055</name>
</gene>
<reference evidence="2" key="1">
    <citation type="submission" date="2021-07" db="EMBL/GenBank/DDBJ databases">
        <title>New genus and species of the family Alcaligenaceae.</title>
        <authorList>
            <person name="Hahn M.W."/>
        </authorList>
    </citation>
    <scope>NUCLEOTIDE SEQUENCE</scope>
    <source>
        <strain evidence="2">LF4-65</strain>
    </source>
</reference>
<proteinExistence type="predicted"/>
<feature type="transmembrane region" description="Helical" evidence="1">
    <location>
        <begin position="177"/>
        <end position="195"/>
    </location>
</feature>
<comment type="caution">
    <text evidence="2">The sequence shown here is derived from an EMBL/GenBank/DDBJ whole genome shotgun (WGS) entry which is preliminary data.</text>
</comment>
<feature type="transmembrane region" description="Helical" evidence="1">
    <location>
        <begin position="124"/>
        <end position="157"/>
    </location>
</feature>
<dbReference type="AlphaFoldDB" id="A0A953N8L3"/>
<sequence length="259" mass="29551">MIEQSRVTGVLPFREELVHCLRFIRRPTLTRAFANRSAGARGGGAWHADWWPGISVKRLLAWAALLWFVNIVLLGPLVLGVFELSGASHRIDVHNLPWFQALLWAPIVEELLFRFGLRRPVHALWLVPVLILVFLNGMQWWAGSLLGLSVLVLWWLARWDVMPSVWSWSWLRAYCKVFPWVMHASVVAFAALHLHNFKFEQMAWWMMVVLVLPQWVTGLVLAWMRVERGIGAAILLHGLFNAGPLAVAWVALQFANAAS</sequence>
<feature type="transmembrane region" description="Helical" evidence="1">
    <location>
        <begin position="59"/>
        <end position="78"/>
    </location>
</feature>
<keyword evidence="1" id="KW-1133">Transmembrane helix</keyword>
<organism evidence="2 3">
    <name type="scientific">Zwartia hollandica</name>
    <dbReference type="NCBI Taxonomy" id="324606"/>
    <lineage>
        <taxon>Bacteria</taxon>
        <taxon>Pseudomonadati</taxon>
        <taxon>Pseudomonadota</taxon>
        <taxon>Betaproteobacteria</taxon>
        <taxon>Burkholderiales</taxon>
        <taxon>Alcaligenaceae</taxon>
        <taxon>Zwartia</taxon>
    </lineage>
</organism>
<dbReference type="RefSeq" id="WP_259660034.1">
    <property type="nucleotide sequence ID" value="NZ_JAHXRI010000005.1"/>
</dbReference>